<evidence type="ECO:0000256" key="1">
    <source>
        <dbReference type="SAM" id="Phobius"/>
    </source>
</evidence>
<evidence type="ECO:0000313" key="2">
    <source>
        <dbReference type="EMBL" id="KAK0707505.1"/>
    </source>
</evidence>
<sequence length="89" mass="10234">MVGSTLTSPFLVSLFLLALFKIIYQSDFYSKLLGFLFDIRMSCSHHPSCHHHAPSRTTSKMERPGFDKIRQAFICYIVCGRKYVDNGKK</sequence>
<protein>
    <submittedName>
        <fullName evidence="2">Uncharacterized protein</fullName>
    </submittedName>
</protein>
<gene>
    <name evidence="2" type="ORF">B0H67DRAFT_587763</name>
</gene>
<accession>A0AA40A1I4</accession>
<keyword evidence="1" id="KW-0472">Membrane</keyword>
<dbReference type="Proteomes" id="UP001172102">
    <property type="component" value="Unassembled WGS sequence"/>
</dbReference>
<feature type="transmembrane region" description="Helical" evidence="1">
    <location>
        <begin position="6"/>
        <end position="24"/>
    </location>
</feature>
<evidence type="ECO:0000313" key="3">
    <source>
        <dbReference type="Proteomes" id="UP001172102"/>
    </source>
</evidence>
<keyword evidence="1" id="KW-0812">Transmembrane</keyword>
<dbReference type="AlphaFoldDB" id="A0AA40A1I4"/>
<name>A0AA40A1I4_9PEZI</name>
<keyword evidence="3" id="KW-1185">Reference proteome</keyword>
<reference evidence="2" key="1">
    <citation type="submission" date="2023-06" db="EMBL/GenBank/DDBJ databases">
        <title>Genome-scale phylogeny and comparative genomics of the fungal order Sordariales.</title>
        <authorList>
            <consortium name="Lawrence Berkeley National Laboratory"/>
            <person name="Hensen N."/>
            <person name="Bonometti L."/>
            <person name="Westerberg I."/>
            <person name="Brannstrom I.O."/>
            <person name="Guillou S."/>
            <person name="Cros-Aarteil S."/>
            <person name="Calhoun S."/>
            <person name="Haridas S."/>
            <person name="Kuo A."/>
            <person name="Mondo S."/>
            <person name="Pangilinan J."/>
            <person name="Riley R."/>
            <person name="Labutti K."/>
            <person name="Andreopoulos B."/>
            <person name="Lipzen A."/>
            <person name="Chen C."/>
            <person name="Yanf M."/>
            <person name="Daum C."/>
            <person name="Ng V."/>
            <person name="Clum A."/>
            <person name="Steindorff A."/>
            <person name="Ohm R."/>
            <person name="Martin F."/>
            <person name="Silar P."/>
            <person name="Natvig D."/>
            <person name="Lalanne C."/>
            <person name="Gautier V."/>
            <person name="Ament-Velasquez S.L."/>
            <person name="Kruys A."/>
            <person name="Hutchinson M.I."/>
            <person name="Powell A.J."/>
            <person name="Barry K."/>
            <person name="Miller A.N."/>
            <person name="Grigoriev I.V."/>
            <person name="Debuchy R."/>
            <person name="Gladieux P."/>
            <person name="Thoren M.H."/>
            <person name="Johannesson H."/>
        </authorList>
    </citation>
    <scope>NUCLEOTIDE SEQUENCE</scope>
    <source>
        <strain evidence="2">SMH4607-1</strain>
    </source>
</reference>
<dbReference type="EMBL" id="JAUKUA010000006">
    <property type="protein sequence ID" value="KAK0707505.1"/>
    <property type="molecule type" value="Genomic_DNA"/>
</dbReference>
<keyword evidence="1" id="KW-1133">Transmembrane helix</keyword>
<comment type="caution">
    <text evidence="2">The sequence shown here is derived from an EMBL/GenBank/DDBJ whole genome shotgun (WGS) entry which is preliminary data.</text>
</comment>
<organism evidence="2 3">
    <name type="scientific">Lasiosphaeris hirsuta</name>
    <dbReference type="NCBI Taxonomy" id="260670"/>
    <lineage>
        <taxon>Eukaryota</taxon>
        <taxon>Fungi</taxon>
        <taxon>Dikarya</taxon>
        <taxon>Ascomycota</taxon>
        <taxon>Pezizomycotina</taxon>
        <taxon>Sordariomycetes</taxon>
        <taxon>Sordariomycetidae</taxon>
        <taxon>Sordariales</taxon>
        <taxon>Lasiosphaeriaceae</taxon>
        <taxon>Lasiosphaeris</taxon>
    </lineage>
</organism>
<proteinExistence type="predicted"/>